<accession>R7WNH9</accession>
<evidence type="ECO:0008006" key="3">
    <source>
        <dbReference type="Google" id="ProtNLM"/>
    </source>
</evidence>
<sequence length="85" mass="9614">MRRSMRRKEDAMPETWPQRVRYAFSISGDLSERALSVFPELSVSDVPGPYTMLYGPVAGPSELRGLLARFDSLGLVVVEMRRLPD</sequence>
<name>R7WNH9_9NOCA</name>
<dbReference type="Proteomes" id="UP000013525">
    <property type="component" value="Unassembled WGS sequence"/>
</dbReference>
<protein>
    <recommendedName>
        <fullName evidence="3">SPOR domain-containing protein</fullName>
    </recommendedName>
</protein>
<reference evidence="1 2" key="1">
    <citation type="journal article" date="2013" name="Genome Announc.">
        <title>Draft Genome Sequence of Rhodococcus rhodnii Strain LMG5362, a Symbiont of Rhodnius prolixus (Hemiptera, Reduviidae, Triatominae), the Principle Vector of Trypanosoma cruzi.</title>
        <authorList>
            <person name="Pachebat J.A."/>
            <person name="van Keulen G."/>
            <person name="Whitten M.M."/>
            <person name="Girdwood S."/>
            <person name="Del Sol R."/>
            <person name="Dyson P.J."/>
            <person name="Facey P.D."/>
        </authorList>
    </citation>
    <scope>NUCLEOTIDE SEQUENCE [LARGE SCALE GENOMIC DNA]</scope>
    <source>
        <strain evidence="1 2">LMG 5362</strain>
    </source>
</reference>
<evidence type="ECO:0000313" key="2">
    <source>
        <dbReference type="Proteomes" id="UP000013525"/>
    </source>
</evidence>
<gene>
    <name evidence="1" type="ORF">Rrhod_1738</name>
</gene>
<dbReference type="eggNOG" id="ENOG5033D80">
    <property type="taxonomic scope" value="Bacteria"/>
</dbReference>
<keyword evidence="2" id="KW-1185">Reference proteome</keyword>
<comment type="caution">
    <text evidence="1">The sequence shown here is derived from an EMBL/GenBank/DDBJ whole genome shotgun (WGS) entry which is preliminary data.</text>
</comment>
<proteinExistence type="predicted"/>
<dbReference type="AlphaFoldDB" id="R7WNH9"/>
<organism evidence="1 2">
    <name type="scientific">Rhodococcus rhodnii LMG 5362</name>
    <dbReference type="NCBI Taxonomy" id="1273125"/>
    <lineage>
        <taxon>Bacteria</taxon>
        <taxon>Bacillati</taxon>
        <taxon>Actinomycetota</taxon>
        <taxon>Actinomycetes</taxon>
        <taxon>Mycobacteriales</taxon>
        <taxon>Nocardiaceae</taxon>
        <taxon>Rhodococcus</taxon>
    </lineage>
</organism>
<dbReference type="EMBL" id="APMY01000059">
    <property type="protein sequence ID" value="EOM76825.1"/>
    <property type="molecule type" value="Genomic_DNA"/>
</dbReference>
<dbReference type="PATRIC" id="fig|1273125.3.peg.1675"/>
<evidence type="ECO:0000313" key="1">
    <source>
        <dbReference type="EMBL" id="EOM76825.1"/>
    </source>
</evidence>